<dbReference type="PANTHER" id="PTHR34310:SF9">
    <property type="entry name" value="BLR5716 PROTEIN"/>
    <property type="match status" value="1"/>
</dbReference>
<accession>A0ABT9INA9</accession>
<sequence length="260" mass="29172">MALAMDKLIRSQLGELRWAPVLQRVRAFAGGAAVVDSTRVRLVWEPHRVVGSYAVPREDVLTELLDAGPVAPADSHPPVLTPAVPFGVHTVPGTAWDFGPADGRQVIKGAGFTPQDPDVDDYVILDWRAFDEWREEDQVVHSHPHDPLKRIDCLTSDRHVVVTVDGETLADTRRAVLLLETGLQRRWYVPRDDIRMDLLEPSPTSTSCAYKGDASYWSFRSGERRIEDVAWSYEHPLHDAVPVTGMLCFYDDRVQIDVQA</sequence>
<dbReference type="PANTHER" id="PTHR34310">
    <property type="entry name" value="DUF427 DOMAIN PROTEIN (AFU_ORTHOLOGUE AFUA_3G02220)"/>
    <property type="match status" value="1"/>
</dbReference>
<dbReference type="InterPro" id="IPR007361">
    <property type="entry name" value="DUF427"/>
</dbReference>
<keyword evidence="3" id="KW-1185">Reference proteome</keyword>
<proteinExistence type="predicted"/>
<dbReference type="Pfam" id="PF04248">
    <property type="entry name" value="NTP_transf_9"/>
    <property type="match status" value="1"/>
</dbReference>
<organism evidence="2 3">
    <name type="scientific">Arthrobacter horti</name>
    <dbReference type="NCBI Taxonomy" id="3068273"/>
    <lineage>
        <taxon>Bacteria</taxon>
        <taxon>Bacillati</taxon>
        <taxon>Actinomycetota</taxon>
        <taxon>Actinomycetes</taxon>
        <taxon>Micrococcales</taxon>
        <taxon>Micrococcaceae</taxon>
        <taxon>Arthrobacter</taxon>
    </lineage>
</organism>
<evidence type="ECO:0000259" key="1">
    <source>
        <dbReference type="Pfam" id="PF04248"/>
    </source>
</evidence>
<dbReference type="InterPro" id="IPR038694">
    <property type="entry name" value="DUF427_sf"/>
</dbReference>
<protein>
    <submittedName>
        <fullName evidence="2">DUF427 domain-containing protein</fullName>
    </submittedName>
</protein>
<reference evidence="2 3" key="1">
    <citation type="submission" date="2023-08" db="EMBL/GenBank/DDBJ databases">
        <title>Arthrobacter horti sp. nov., isolated from forest soil.</title>
        <authorList>
            <person name="Park M."/>
        </authorList>
    </citation>
    <scope>NUCLEOTIDE SEQUENCE [LARGE SCALE GENOMIC DNA]</scope>
    <source>
        <strain evidence="2 3">YJM1</strain>
    </source>
</reference>
<name>A0ABT9INA9_9MICC</name>
<dbReference type="Gene3D" id="2.170.150.40">
    <property type="entry name" value="Domain of unknown function (DUF427)"/>
    <property type="match status" value="1"/>
</dbReference>
<dbReference type="Proteomes" id="UP001232725">
    <property type="component" value="Unassembled WGS sequence"/>
</dbReference>
<comment type="caution">
    <text evidence="2">The sequence shown here is derived from an EMBL/GenBank/DDBJ whole genome shotgun (WGS) entry which is preliminary data.</text>
</comment>
<feature type="domain" description="DUF427" evidence="1">
    <location>
        <begin position="160"/>
        <end position="251"/>
    </location>
</feature>
<dbReference type="EMBL" id="JAVALS010000004">
    <property type="protein sequence ID" value="MDP5227057.1"/>
    <property type="molecule type" value="Genomic_DNA"/>
</dbReference>
<gene>
    <name evidence="2" type="ORF">Q9R02_07835</name>
</gene>
<evidence type="ECO:0000313" key="3">
    <source>
        <dbReference type="Proteomes" id="UP001232725"/>
    </source>
</evidence>
<evidence type="ECO:0000313" key="2">
    <source>
        <dbReference type="EMBL" id="MDP5227057.1"/>
    </source>
</evidence>